<dbReference type="Proteomes" id="UP000036106">
    <property type="component" value="Chromosome"/>
</dbReference>
<feature type="transmembrane region" description="Helical" evidence="9">
    <location>
        <begin position="323"/>
        <end position="343"/>
    </location>
</feature>
<protein>
    <submittedName>
        <fullName evidence="11">Glycosyltransferase</fullName>
    </submittedName>
</protein>
<keyword evidence="4 11" id="KW-0808">Transferase</keyword>
<organism evidence="11 12">
    <name type="scientific">Companilactobacillus ginsenosidimutans</name>
    <dbReference type="NCBI Taxonomy" id="1007676"/>
    <lineage>
        <taxon>Bacteria</taxon>
        <taxon>Bacillati</taxon>
        <taxon>Bacillota</taxon>
        <taxon>Bacilli</taxon>
        <taxon>Lactobacillales</taxon>
        <taxon>Lactobacillaceae</taxon>
        <taxon>Companilactobacillus</taxon>
    </lineage>
</organism>
<keyword evidence="12" id="KW-1185">Reference proteome</keyword>
<dbReference type="STRING" id="1007676.ABM34_03940"/>
<dbReference type="FunFam" id="3.90.550.10:FF:000079">
    <property type="entry name" value="Probable glycosyl transferase"/>
    <property type="match status" value="1"/>
</dbReference>
<dbReference type="Gene3D" id="3.90.550.10">
    <property type="entry name" value="Spore Coat Polysaccharide Biosynthesis Protein SpsA, Chain A"/>
    <property type="match status" value="1"/>
</dbReference>
<dbReference type="InterPro" id="IPR001173">
    <property type="entry name" value="Glyco_trans_2-like"/>
</dbReference>
<evidence type="ECO:0000256" key="2">
    <source>
        <dbReference type="ARBA" id="ARBA00022475"/>
    </source>
</evidence>
<keyword evidence="2" id="KW-1003">Cell membrane</keyword>
<dbReference type="PANTHER" id="PTHR48090">
    <property type="entry name" value="UNDECAPRENYL-PHOSPHATE 4-DEOXY-4-FORMAMIDO-L-ARABINOSE TRANSFERASE-RELATED"/>
    <property type="match status" value="1"/>
</dbReference>
<dbReference type="PATRIC" id="fig|1007676.4.peg.811"/>
<dbReference type="InterPro" id="IPR050256">
    <property type="entry name" value="Glycosyltransferase_2"/>
</dbReference>
<dbReference type="RefSeq" id="WP_048703600.1">
    <property type="nucleotide sequence ID" value="NZ_CP012034.1"/>
</dbReference>
<dbReference type="Pfam" id="PF00535">
    <property type="entry name" value="Glycos_transf_2"/>
    <property type="match status" value="1"/>
</dbReference>
<keyword evidence="5 9" id="KW-0812">Transmembrane</keyword>
<comment type="similarity">
    <text evidence="8">Belongs to the glycosyltransferase 2 family. GtrB subfamily.</text>
</comment>
<dbReference type="PANTHER" id="PTHR48090:SF1">
    <property type="entry name" value="PROPHAGE BACTOPRENOL GLUCOSYL TRANSFERASE HOMOLOG"/>
    <property type="match status" value="1"/>
</dbReference>
<dbReference type="InterPro" id="IPR029044">
    <property type="entry name" value="Nucleotide-diphossugar_trans"/>
</dbReference>
<keyword evidence="6 9" id="KW-1133">Transmembrane helix</keyword>
<dbReference type="GO" id="GO:0005886">
    <property type="term" value="C:plasma membrane"/>
    <property type="evidence" value="ECO:0007669"/>
    <property type="project" value="UniProtKB-SubCell"/>
</dbReference>
<comment type="subcellular location">
    <subcellularLocation>
        <location evidence="1">Cell membrane</location>
        <topology evidence="1">Multi-pass membrane protein</topology>
    </subcellularLocation>
</comment>
<evidence type="ECO:0000256" key="8">
    <source>
        <dbReference type="ARBA" id="ARBA00038152"/>
    </source>
</evidence>
<evidence type="ECO:0000256" key="7">
    <source>
        <dbReference type="ARBA" id="ARBA00023136"/>
    </source>
</evidence>
<sequence>MTEKISIVLPVFNEEAGIKTTIDTLETYVDKQKEDYELVFVDDGSKDKSVEIIKSELENHDNIKIVEFSRNFGHQLAITAGLQYTSGDAVVVMDADLQDPPEVIPRMIEKWHEGYDIVYGKRKQRDGETVFKKLTAAMFYRTFKSLATIDMPLDTGDFRLMNRKAVNQMQRLREQDPFVRGQVTWIGFKQTSVEYHRHERIAGETKYPLSKMIKLALDGITSFSMKPLQLANVFAGLPLVGGLIYLIYLIATGGFTAATVGITLMLFSVGFVFLSLGIFGGYLGRVLDQVNDRPRFIVRDTVGFEKRAKSIHHLDTRQQVSRWLQIFMIILSFLMANFIIKLAT</sequence>
<dbReference type="EMBL" id="CP012034">
    <property type="protein sequence ID" value="AKP66800.1"/>
    <property type="molecule type" value="Genomic_DNA"/>
</dbReference>
<dbReference type="KEGG" id="lgn:ABM34_03940"/>
<evidence type="ECO:0000256" key="5">
    <source>
        <dbReference type="ARBA" id="ARBA00022692"/>
    </source>
</evidence>
<reference evidence="12" key="1">
    <citation type="submission" date="2015-07" db="EMBL/GenBank/DDBJ databases">
        <title>Lactobacillus ginsenosidimutans/EMML 3141/ whole genome sequencing.</title>
        <authorList>
            <person name="Kim M.K."/>
            <person name="Im W.-T."/>
            <person name="Srinivasan S."/>
            <person name="Lee J.-J."/>
        </authorList>
    </citation>
    <scope>NUCLEOTIDE SEQUENCE [LARGE SCALE GENOMIC DNA]</scope>
    <source>
        <strain evidence="12">EMML 3041</strain>
    </source>
</reference>
<gene>
    <name evidence="11" type="ORF">ABM34_03940</name>
</gene>
<keyword evidence="7 9" id="KW-0472">Membrane</keyword>
<evidence type="ECO:0000256" key="4">
    <source>
        <dbReference type="ARBA" id="ARBA00022679"/>
    </source>
</evidence>
<evidence type="ECO:0000256" key="9">
    <source>
        <dbReference type="SAM" id="Phobius"/>
    </source>
</evidence>
<dbReference type="OrthoDB" id="9807778at2"/>
<feature type="domain" description="Glycosyltransferase 2-like" evidence="10">
    <location>
        <begin position="6"/>
        <end position="167"/>
    </location>
</feature>
<evidence type="ECO:0000313" key="11">
    <source>
        <dbReference type="EMBL" id="AKP66800.1"/>
    </source>
</evidence>
<dbReference type="AlphaFoldDB" id="A0A0H4QZ92"/>
<feature type="transmembrane region" description="Helical" evidence="9">
    <location>
        <begin position="257"/>
        <end position="283"/>
    </location>
</feature>
<accession>A0A0H4QZ92</accession>
<dbReference type="GO" id="GO:0016757">
    <property type="term" value="F:glycosyltransferase activity"/>
    <property type="evidence" value="ECO:0007669"/>
    <property type="project" value="UniProtKB-KW"/>
</dbReference>
<name>A0A0H4QZ92_9LACO</name>
<evidence type="ECO:0000256" key="3">
    <source>
        <dbReference type="ARBA" id="ARBA00022676"/>
    </source>
</evidence>
<proteinExistence type="inferred from homology"/>
<evidence type="ECO:0000259" key="10">
    <source>
        <dbReference type="Pfam" id="PF00535"/>
    </source>
</evidence>
<keyword evidence="3" id="KW-0328">Glycosyltransferase</keyword>
<evidence type="ECO:0000313" key="12">
    <source>
        <dbReference type="Proteomes" id="UP000036106"/>
    </source>
</evidence>
<dbReference type="SUPFAM" id="SSF53448">
    <property type="entry name" value="Nucleotide-diphospho-sugar transferases"/>
    <property type="match status" value="1"/>
</dbReference>
<dbReference type="CDD" id="cd04187">
    <property type="entry name" value="DPM1_like_bac"/>
    <property type="match status" value="1"/>
</dbReference>
<evidence type="ECO:0000256" key="1">
    <source>
        <dbReference type="ARBA" id="ARBA00004651"/>
    </source>
</evidence>
<feature type="transmembrane region" description="Helical" evidence="9">
    <location>
        <begin position="230"/>
        <end position="251"/>
    </location>
</feature>
<evidence type="ECO:0000256" key="6">
    <source>
        <dbReference type="ARBA" id="ARBA00022989"/>
    </source>
</evidence>